<comment type="caution">
    <text evidence="1">The sequence shown here is derived from an EMBL/GenBank/DDBJ whole genome shotgun (WGS) entry which is preliminary data.</text>
</comment>
<protein>
    <submittedName>
        <fullName evidence="1">Uncharacterized protein</fullName>
    </submittedName>
</protein>
<gene>
    <name evidence="1" type="ORF">DSO57_1009854</name>
</gene>
<keyword evidence="2" id="KW-1185">Reference proteome</keyword>
<name>A0ACC2SK43_9FUNG</name>
<sequence>MKQLRDFQATLEISLSITPDTFKSVCGLMNAAMKFTSLFLNVVLASRFFDDLPNGSGSCTEAALHEIKESYPGLEECYAYTSLFFGTSAIPCSSRCLDITVQASKRVADACHIQPPNANNPIISNKERVYALWGDRDAANVVCAKQVPRGGICLNEFSRVSSQLALPADERTLNAVTPAKACNQCSRDFYNKFKSNGFLMPVLYYQTINDPTAAFKNLASICGY</sequence>
<organism evidence="1 2">
    <name type="scientific">Entomophthora muscae</name>
    <dbReference type="NCBI Taxonomy" id="34485"/>
    <lineage>
        <taxon>Eukaryota</taxon>
        <taxon>Fungi</taxon>
        <taxon>Fungi incertae sedis</taxon>
        <taxon>Zoopagomycota</taxon>
        <taxon>Entomophthoromycotina</taxon>
        <taxon>Entomophthoromycetes</taxon>
        <taxon>Entomophthorales</taxon>
        <taxon>Entomophthoraceae</taxon>
        <taxon>Entomophthora</taxon>
    </lineage>
</organism>
<evidence type="ECO:0000313" key="1">
    <source>
        <dbReference type="EMBL" id="KAJ9062507.1"/>
    </source>
</evidence>
<accession>A0ACC2SK43</accession>
<reference evidence="1" key="1">
    <citation type="submission" date="2022-04" db="EMBL/GenBank/DDBJ databases">
        <title>Genome of the entomopathogenic fungus Entomophthora muscae.</title>
        <authorList>
            <person name="Elya C."/>
            <person name="Lovett B.R."/>
            <person name="Lee E."/>
            <person name="Macias A.M."/>
            <person name="Hajek A.E."/>
            <person name="De Bivort B.L."/>
            <person name="Kasson M.T."/>
            <person name="De Fine Licht H.H."/>
            <person name="Stajich J.E."/>
        </authorList>
    </citation>
    <scope>NUCLEOTIDE SEQUENCE</scope>
    <source>
        <strain evidence="1">Berkeley</strain>
    </source>
</reference>
<proteinExistence type="predicted"/>
<evidence type="ECO:0000313" key="2">
    <source>
        <dbReference type="Proteomes" id="UP001165960"/>
    </source>
</evidence>
<dbReference type="EMBL" id="QTSX02005002">
    <property type="protein sequence ID" value="KAJ9062507.1"/>
    <property type="molecule type" value="Genomic_DNA"/>
</dbReference>
<dbReference type="Proteomes" id="UP001165960">
    <property type="component" value="Unassembled WGS sequence"/>
</dbReference>